<keyword evidence="2" id="KW-0238">DNA-binding</keyword>
<dbReference type="InterPro" id="IPR036388">
    <property type="entry name" value="WH-like_DNA-bd_sf"/>
</dbReference>
<dbReference type="PANTHER" id="PTHR43537:SF20">
    <property type="entry name" value="HTH-TYPE TRANSCRIPTIONAL REPRESSOR GLAR"/>
    <property type="match status" value="1"/>
</dbReference>
<protein>
    <submittedName>
        <fullName evidence="5">FCD domain-containing protein</fullName>
    </submittedName>
</protein>
<gene>
    <name evidence="5" type="ORF">LVJ94_43575</name>
</gene>
<dbReference type="PANTHER" id="PTHR43537">
    <property type="entry name" value="TRANSCRIPTIONAL REGULATOR, GNTR FAMILY"/>
    <property type="match status" value="1"/>
</dbReference>
<dbReference type="InterPro" id="IPR000524">
    <property type="entry name" value="Tscrpt_reg_HTH_GntR"/>
</dbReference>
<dbReference type="Pfam" id="PF07729">
    <property type="entry name" value="FCD"/>
    <property type="match status" value="1"/>
</dbReference>
<dbReference type="Gene3D" id="1.20.120.530">
    <property type="entry name" value="GntR ligand-binding domain-like"/>
    <property type="match status" value="1"/>
</dbReference>
<evidence type="ECO:0000313" key="5">
    <source>
        <dbReference type="EMBL" id="WXB03774.1"/>
    </source>
</evidence>
<evidence type="ECO:0000313" key="6">
    <source>
        <dbReference type="Proteomes" id="UP001374803"/>
    </source>
</evidence>
<keyword evidence="1" id="KW-0805">Transcription regulation</keyword>
<dbReference type="InterPro" id="IPR036390">
    <property type="entry name" value="WH_DNA-bd_sf"/>
</dbReference>
<keyword evidence="6" id="KW-1185">Reference proteome</keyword>
<dbReference type="InterPro" id="IPR008920">
    <property type="entry name" value="TF_FadR/GntR_C"/>
</dbReference>
<reference evidence="5" key="1">
    <citation type="submission" date="2021-12" db="EMBL/GenBank/DDBJ databases">
        <title>Discovery of the Pendulisporaceae a myxobacterial family with distinct sporulation behavior and unique specialized metabolism.</title>
        <authorList>
            <person name="Garcia R."/>
            <person name="Popoff A."/>
            <person name="Bader C.D."/>
            <person name="Loehr J."/>
            <person name="Walesch S."/>
            <person name="Walt C."/>
            <person name="Boldt J."/>
            <person name="Bunk B."/>
            <person name="Haeckl F.J.F.P.J."/>
            <person name="Gunesch A.P."/>
            <person name="Birkelbach J."/>
            <person name="Nuebel U."/>
            <person name="Pietschmann T."/>
            <person name="Bach T."/>
            <person name="Mueller R."/>
        </authorList>
    </citation>
    <scope>NUCLEOTIDE SEQUENCE</scope>
    <source>
        <strain evidence="5">MSr11367</strain>
    </source>
</reference>
<dbReference type="Pfam" id="PF00392">
    <property type="entry name" value="GntR"/>
    <property type="match status" value="1"/>
</dbReference>
<evidence type="ECO:0000256" key="1">
    <source>
        <dbReference type="ARBA" id="ARBA00023015"/>
    </source>
</evidence>
<dbReference type="PROSITE" id="PS50949">
    <property type="entry name" value="HTH_GNTR"/>
    <property type="match status" value="1"/>
</dbReference>
<dbReference type="EMBL" id="CP089983">
    <property type="protein sequence ID" value="WXB03774.1"/>
    <property type="molecule type" value="Genomic_DNA"/>
</dbReference>
<keyword evidence="3" id="KW-0804">Transcription</keyword>
<evidence type="ECO:0000259" key="4">
    <source>
        <dbReference type="PROSITE" id="PS50949"/>
    </source>
</evidence>
<sequence length="241" mass="27659">MQRATNRTDHEHRRATQADHAFTLIRNDILSCRVKPGAKLKIAELCERYDFSLGSVREALSRLTGDGLVVAEPQKGYSVAPVSRDELVDLTRARVELEALCMADSIRNGDLRWESALLATLHRLRHLPERDPEDTSRLDDQWSTAHQEFHAALVSGCTNRWLLRMRAILYAQSERYRRLSVPLRTEPRDVNAEHHEMVKAALARDVAQARRLIEIHFETTTRLILQGLDLTDDNATRHEIE</sequence>
<dbReference type="SMART" id="SM00345">
    <property type="entry name" value="HTH_GNTR"/>
    <property type="match status" value="1"/>
</dbReference>
<dbReference type="Gene3D" id="1.10.10.10">
    <property type="entry name" value="Winged helix-like DNA-binding domain superfamily/Winged helix DNA-binding domain"/>
    <property type="match status" value="1"/>
</dbReference>
<dbReference type="SUPFAM" id="SSF48008">
    <property type="entry name" value="GntR ligand-binding domain-like"/>
    <property type="match status" value="1"/>
</dbReference>
<dbReference type="InterPro" id="IPR011711">
    <property type="entry name" value="GntR_C"/>
</dbReference>
<evidence type="ECO:0000256" key="2">
    <source>
        <dbReference type="ARBA" id="ARBA00023125"/>
    </source>
</evidence>
<dbReference type="SMART" id="SM00895">
    <property type="entry name" value="FCD"/>
    <property type="match status" value="1"/>
</dbReference>
<accession>A0ABZ2KYM1</accession>
<dbReference type="SUPFAM" id="SSF46785">
    <property type="entry name" value="Winged helix' DNA-binding domain"/>
    <property type="match status" value="1"/>
</dbReference>
<evidence type="ECO:0000256" key="3">
    <source>
        <dbReference type="ARBA" id="ARBA00023163"/>
    </source>
</evidence>
<name>A0ABZ2KYM1_9BACT</name>
<organism evidence="5 6">
    <name type="scientific">Pendulispora rubella</name>
    <dbReference type="NCBI Taxonomy" id="2741070"/>
    <lineage>
        <taxon>Bacteria</taxon>
        <taxon>Pseudomonadati</taxon>
        <taxon>Myxococcota</taxon>
        <taxon>Myxococcia</taxon>
        <taxon>Myxococcales</taxon>
        <taxon>Sorangiineae</taxon>
        <taxon>Pendulisporaceae</taxon>
        <taxon>Pendulispora</taxon>
    </lineage>
</organism>
<dbReference type="RefSeq" id="WP_394833409.1">
    <property type="nucleotide sequence ID" value="NZ_CP089929.1"/>
</dbReference>
<proteinExistence type="predicted"/>
<feature type="domain" description="HTH gntR-type" evidence="4">
    <location>
        <begin position="15"/>
        <end position="82"/>
    </location>
</feature>
<dbReference type="Proteomes" id="UP001374803">
    <property type="component" value="Chromosome"/>
</dbReference>